<feature type="transmembrane region" description="Helical" evidence="1">
    <location>
        <begin position="12"/>
        <end position="34"/>
    </location>
</feature>
<dbReference type="RefSeq" id="WP_024596572.1">
    <property type="nucleotide sequence ID" value="NZ_CALSST010000002.1"/>
</dbReference>
<evidence type="ECO:0000313" key="4">
    <source>
        <dbReference type="Proteomes" id="UP000310065"/>
    </source>
</evidence>
<keyword evidence="1" id="KW-0812">Transmembrane</keyword>
<evidence type="ECO:0000259" key="2">
    <source>
        <dbReference type="Pfam" id="PF22150"/>
    </source>
</evidence>
<dbReference type="Pfam" id="PF22150">
    <property type="entry name" value="Tt1218-like"/>
    <property type="match status" value="1"/>
</dbReference>
<dbReference type="Pfam" id="PF07963">
    <property type="entry name" value="N_methyl"/>
    <property type="match status" value="1"/>
</dbReference>
<evidence type="ECO:0000256" key="1">
    <source>
        <dbReference type="SAM" id="Phobius"/>
    </source>
</evidence>
<keyword evidence="1" id="KW-0472">Membrane</keyword>
<keyword evidence="1" id="KW-1133">Transmembrane helix</keyword>
<dbReference type="AlphaFoldDB" id="A0A4P9J1V7"/>
<evidence type="ECO:0000313" key="3">
    <source>
        <dbReference type="EMBL" id="QCU74871.1"/>
    </source>
</evidence>
<dbReference type="InterPro" id="IPR054402">
    <property type="entry name" value="Tt1218-like_dom"/>
</dbReference>
<gene>
    <name evidence="3" type="primary">pilV</name>
    <name evidence="3" type="ORF">FFU37_10605</name>
</gene>
<feature type="domain" description="Type IV pilin Tt1218-like" evidence="2">
    <location>
        <begin position="33"/>
        <end position="105"/>
    </location>
</feature>
<dbReference type="InterPro" id="IPR012902">
    <property type="entry name" value="N_methyl_site"/>
</dbReference>
<protein>
    <submittedName>
        <fullName evidence="3">Type IV pilus modification protein PilV</fullName>
    </submittedName>
</protein>
<accession>A0A4P9J1V7</accession>
<dbReference type="InterPro" id="IPR013362">
    <property type="entry name" value="Pilus_4_PilV"/>
</dbReference>
<proteinExistence type="predicted"/>
<dbReference type="NCBIfam" id="TIGR02523">
    <property type="entry name" value="type_IV_pilV"/>
    <property type="match status" value="1"/>
</dbReference>
<dbReference type="KEGG" id="pdv:FFU37_10605"/>
<dbReference type="EMBL" id="CP040558">
    <property type="protein sequence ID" value="QCU74871.1"/>
    <property type="molecule type" value="Genomic_DNA"/>
</dbReference>
<dbReference type="Proteomes" id="UP000310065">
    <property type="component" value="Chromosome L1"/>
</dbReference>
<dbReference type="PROSITE" id="PS00409">
    <property type="entry name" value="PROKAR_NTER_METHYL"/>
    <property type="match status" value="1"/>
</dbReference>
<dbReference type="NCBIfam" id="TIGR02532">
    <property type="entry name" value="IV_pilin_GFxxxE"/>
    <property type="match status" value="1"/>
</dbReference>
<organism evidence="3 4">
    <name type="scientific">Pseudoalteromonas distincta</name>
    <dbReference type="NCBI Taxonomy" id="77608"/>
    <lineage>
        <taxon>Bacteria</taxon>
        <taxon>Pseudomonadati</taxon>
        <taxon>Pseudomonadota</taxon>
        <taxon>Gammaproteobacteria</taxon>
        <taxon>Alteromonadales</taxon>
        <taxon>Pseudoalteromonadaceae</taxon>
        <taxon>Pseudoalteromonas</taxon>
    </lineage>
</organism>
<name>A0A4P9J1V7_9GAMM</name>
<reference evidence="3 4" key="1">
    <citation type="submission" date="2019-05" db="EMBL/GenBank/DDBJ databases">
        <title>Complete genome sequence of Pseudoalteromonas sp. 16-SW-7(T) isolated from the Okhotsk Sea, Russia.</title>
        <authorList>
            <person name="Nguyen T.H."/>
            <person name="Nedashkovskaya O.I."/>
            <person name="Kim S.-G."/>
        </authorList>
    </citation>
    <scope>NUCLEOTIDE SEQUENCE [LARGE SCALE GENOMIC DNA]</scope>
    <source>
        <strain evidence="3 4">16-SW-7</strain>
    </source>
</reference>
<dbReference type="GeneID" id="88776102"/>
<sequence length="186" mass="19969">MQSPHVKVQRGFTLIEVLIAFIILSFGLLGAVALQAKAKQASFDSMQRAAAVALGNDIVQRIRANDTPQIASLYTQTFNSEASTKTSQTCFTSTCSAAQVAALDLEQWKRAIKARENTGSLDDATVCIAATAVAGTGGKAFNLEVVVSWQGRQEFNANSTTGDIKCGTADKKRRLVVLTSYIYLRS</sequence>